<evidence type="ECO:0000256" key="2">
    <source>
        <dbReference type="PIRSR" id="PIRSR006615-1"/>
    </source>
</evidence>
<evidence type="ECO:0000313" key="5">
    <source>
        <dbReference type="Proteomes" id="UP000512167"/>
    </source>
</evidence>
<dbReference type="KEGG" id="tbk:HF295_05935"/>
<comment type="function">
    <text evidence="1">Broad specificity carboxypetidase that releases amino acids sequentially from the C-terminus, including neutral, aromatic, polar and basic residues.</text>
</comment>
<dbReference type="Pfam" id="PF02074">
    <property type="entry name" value="Peptidase_M32"/>
    <property type="match status" value="1"/>
</dbReference>
<keyword evidence="2" id="KW-0862">Zinc</keyword>
<accession>A0A7L6N4I9</accession>
<comment type="similarity">
    <text evidence="1">Belongs to the peptidase M32 family.</text>
</comment>
<dbReference type="GO" id="GO:0006508">
    <property type="term" value="P:proteolysis"/>
    <property type="evidence" value="ECO:0007669"/>
    <property type="project" value="UniProtKB-UniRule"/>
</dbReference>
<feature type="active site" description="Proton donor/acceptor" evidence="3">
    <location>
        <position position="263"/>
    </location>
</feature>
<keyword evidence="1 2" id="KW-0479">Metal-binding</keyword>
<dbReference type="PANTHER" id="PTHR34217">
    <property type="entry name" value="METAL-DEPENDENT CARBOXYPEPTIDASE"/>
    <property type="match status" value="1"/>
</dbReference>
<name>A0A7L6N4I9_9MOLU</name>
<sequence length="496" mass="59081">MTLQEKFRENLKKVKAYQYALTLIGWDSNTEAPRNSFKRRSEMTAYLSKEIFLIQTSKEYSNMIHELYNHMDDYDDLFVREIKKAKKDLDKIVNIPEDEFIEYRKLINDSQIIWEDAKKNSDYGSFKGNLKKIIDYNRKFALYYDKDTNPYDTMLDDYEEGMTTKEYDEFFDALKKDLVPFVKDVLKKSNHQYKELRNNHYSIEKQKEFSQYLLDEFAFNRKSGLIKESVHPFTWNTSPEDVRLTTKYLEDYIFSSIYSTIHELGHATYEQQISTEFDDTLLSGGTSMGIHESQSRFYENNIGRSLAFWQTHFNKFKELFPEQSKTYQAEDMFKASNHVEASLIRIEADELTYPMHIMLRYDIERMLFNQEISVDDLPSVWNNLIEKYLGVRPKNDSEGVLQDVHWSDGMFGYFPTYALGSAYAAQIYYAMKKEIDVEKMIKERNIKAINNWLKEKLHQFGSSKSPKELMLLVTKEAFDPKYYIQYLKEKYSKIYN</sequence>
<proteinExistence type="inferred from homology"/>
<evidence type="ECO:0000313" key="4">
    <source>
        <dbReference type="EMBL" id="QLY40412.1"/>
    </source>
</evidence>
<evidence type="ECO:0000256" key="3">
    <source>
        <dbReference type="PIRSR" id="PIRSR006615-2"/>
    </source>
</evidence>
<dbReference type="RefSeq" id="WP_312031248.1">
    <property type="nucleotide sequence ID" value="NZ_CP051151.1"/>
</dbReference>
<dbReference type="EMBL" id="CP051151">
    <property type="protein sequence ID" value="QLY40412.1"/>
    <property type="molecule type" value="Genomic_DNA"/>
</dbReference>
<organism evidence="4 5">
    <name type="scientific">Hujiaoplasma nucleasis</name>
    <dbReference type="NCBI Taxonomy" id="2725268"/>
    <lineage>
        <taxon>Bacteria</taxon>
        <taxon>Bacillati</taxon>
        <taxon>Mycoplasmatota</taxon>
        <taxon>Mollicutes</taxon>
        <taxon>Candidatus Izemoplasmatales</taxon>
        <taxon>Hujiaoplasmataceae</taxon>
        <taxon>Hujiaoplasma</taxon>
    </lineage>
</organism>
<keyword evidence="1" id="KW-0645">Protease</keyword>
<keyword evidence="1" id="KW-0378">Hydrolase</keyword>
<dbReference type="PIRSF" id="PIRSF006615">
    <property type="entry name" value="Zn_crbxpep_Taq"/>
    <property type="match status" value="1"/>
</dbReference>
<dbReference type="Proteomes" id="UP000512167">
    <property type="component" value="Chromosome"/>
</dbReference>
<dbReference type="InterPro" id="IPR001333">
    <property type="entry name" value="Peptidase_M32_Taq"/>
</dbReference>
<dbReference type="PANTHER" id="PTHR34217:SF1">
    <property type="entry name" value="CARBOXYPEPTIDASE 1"/>
    <property type="match status" value="1"/>
</dbReference>
<keyword evidence="5" id="KW-1185">Reference proteome</keyword>
<protein>
    <recommendedName>
        <fullName evidence="1">Metal-dependent carboxypeptidase</fullName>
        <ecNumber evidence="1">3.4.17.19</ecNumber>
    </recommendedName>
</protein>
<comment type="cofactor">
    <cofactor evidence="2">
        <name>Zn(2+)</name>
        <dbReference type="ChEBI" id="CHEBI:29105"/>
    </cofactor>
    <text evidence="2">Binds 1 zinc ion per subunit.</text>
</comment>
<evidence type="ECO:0000256" key="1">
    <source>
        <dbReference type="PIRNR" id="PIRNR006615"/>
    </source>
</evidence>
<feature type="binding site" evidence="2">
    <location>
        <position position="292"/>
    </location>
    <ligand>
        <name>Zn(2+)</name>
        <dbReference type="ChEBI" id="CHEBI:29105"/>
        <note>catalytic</note>
    </ligand>
</feature>
<feature type="binding site" evidence="2">
    <location>
        <position position="266"/>
    </location>
    <ligand>
        <name>Zn(2+)</name>
        <dbReference type="ChEBI" id="CHEBI:29105"/>
        <note>catalytic</note>
    </ligand>
</feature>
<keyword evidence="1" id="KW-0482">Metalloprotease</keyword>
<dbReference type="AlphaFoldDB" id="A0A7L6N4I9"/>
<comment type="catalytic activity">
    <reaction evidence="1">
        <text>Release of a C-terminal amino acid with broad specificity, except for -Pro.</text>
        <dbReference type="EC" id="3.4.17.19"/>
    </reaction>
</comment>
<feature type="binding site" evidence="2">
    <location>
        <position position="262"/>
    </location>
    <ligand>
        <name>Zn(2+)</name>
        <dbReference type="ChEBI" id="CHEBI:29105"/>
        <note>catalytic</note>
    </ligand>
</feature>
<reference evidence="4 5" key="1">
    <citation type="submission" date="2020-04" db="EMBL/GenBank/DDBJ databases">
        <authorList>
            <person name="Zheng R.K."/>
            <person name="Sun C.M."/>
        </authorList>
    </citation>
    <scope>NUCLEOTIDE SEQUENCE [LARGE SCALE GENOMIC DNA]</scope>
    <source>
        <strain evidence="5">zrk29</strain>
    </source>
</reference>
<dbReference type="EC" id="3.4.17.19" evidence="1"/>
<gene>
    <name evidence="4" type="ORF">HF295_05935</name>
</gene>
<dbReference type="GO" id="GO:0046872">
    <property type="term" value="F:metal ion binding"/>
    <property type="evidence" value="ECO:0007669"/>
    <property type="project" value="UniProtKB-KW"/>
</dbReference>
<dbReference type="PRINTS" id="PR00998">
    <property type="entry name" value="CRBOXYPTASET"/>
</dbReference>
<dbReference type="Gene3D" id="1.10.1370.30">
    <property type="match status" value="1"/>
</dbReference>
<keyword evidence="1 4" id="KW-0121">Carboxypeptidase</keyword>
<dbReference type="PROSITE" id="PS52034">
    <property type="entry name" value="PEPTIDASE_M32"/>
    <property type="match status" value="1"/>
</dbReference>
<dbReference type="CDD" id="cd06460">
    <property type="entry name" value="M32_Taq"/>
    <property type="match status" value="1"/>
</dbReference>
<dbReference type="SUPFAM" id="SSF55486">
    <property type="entry name" value="Metalloproteases ('zincins'), catalytic domain"/>
    <property type="match status" value="1"/>
</dbReference>
<dbReference type="GO" id="GO:0004181">
    <property type="term" value="F:metallocarboxypeptidase activity"/>
    <property type="evidence" value="ECO:0007669"/>
    <property type="project" value="UniProtKB-UniRule"/>
</dbReference>